<dbReference type="EMBL" id="BAABCN010000002">
    <property type="protein sequence ID" value="GAA3866072.1"/>
    <property type="molecule type" value="Genomic_DNA"/>
</dbReference>
<comment type="caution">
    <text evidence="3">The sequence shown here is derived from an EMBL/GenBank/DDBJ whole genome shotgun (WGS) entry which is preliminary data.</text>
</comment>
<feature type="transmembrane region" description="Helical" evidence="2">
    <location>
        <begin position="205"/>
        <end position="224"/>
    </location>
</feature>
<dbReference type="Pfam" id="PF11361">
    <property type="entry name" value="DUF3159"/>
    <property type="match status" value="1"/>
</dbReference>
<dbReference type="InterPro" id="IPR016566">
    <property type="entry name" value="UCP010219"/>
</dbReference>
<keyword evidence="4" id="KW-1185">Reference proteome</keyword>
<dbReference type="Proteomes" id="UP001501803">
    <property type="component" value="Unassembled WGS sequence"/>
</dbReference>
<gene>
    <name evidence="3" type="ORF">GCM10022381_07180</name>
</gene>
<evidence type="ECO:0000313" key="4">
    <source>
        <dbReference type="Proteomes" id="UP001501803"/>
    </source>
</evidence>
<keyword evidence="2" id="KW-0472">Membrane</keyword>
<feature type="transmembrane region" description="Helical" evidence="2">
    <location>
        <begin position="230"/>
        <end position="253"/>
    </location>
</feature>
<sequence>MTDAHGQLPESDPEDSDSGRSAAEPDRTSQSPESPESFSSTLGQGLAAAAKRSGLGGVAEGQAPTGAALLKAMGGIRGMAETILPGLVFLVLYSFTFNLPLALGASVGVAVIFTVLRIIGRTPVTQAAAGLIGVAASAALALISGKGSDNFVLGLWTNAGYAAALLVSILVGWPLIGLAVGYLMGDGVAWRVNKGKYRAMQLLTLAWLGMFVARLVVQLPLYLADNVAGLAVAKLIMGIPLYAPLLLLSWLVVRAVYRRDSPAAPAGTDTPT</sequence>
<name>A0ABP7K509_9MICO</name>
<feature type="transmembrane region" description="Helical" evidence="2">
    <location>
        <begin position="78"/>
        <end position="95"/>
    </location>
</feature>
<evidence type="ECO:0000256" key="1">
    <source>
        <dbReference type="SAM" id="MobiDB-lite"/>
    </source>
</evidence>
<reference evidence="4" key="1">
    <citation type="journal article" date="2019" name="Int. J. Syst. Evol. Microbiol.">
        <title>The Global Catalogue of Microorganisms (GCM) 10K type strain sequencing project: providing services to taxonomists for standard genome sequencing and annotation.</title>
        <authorList>
            <consortium name="The Broad Institute Genomics Platform"/>
            <consortium name="The Broad Institute Genome Sequencing Center for Infectious Disease"/>
            <person name="Wu L."/>
            <person name="Ma J."/>
        </authorList>
    </citation>
    <scope>NUCLEOTIDE SEQUENCE [LARGE SCALE GENOMIC DNA]</scope>
    <source>
        <strain evidence="4">JCM 17021</strain>
    </source>
</reference>
<accession>A0ABP7K509</accession>
<feature type="transmembrane region" description="Helical" evidence="2">
    <location>
        <begin position="127"/>
        <end position="147"/>
    </location>
</feature>
<feature type="transmembrane region" description="Helical" evidence="2">
    <location>
        <begin position="101"/>
        <end position="120"/>
    </location>
</feature>
<evidence type="ECO:0000256" key="2">
    <source>
        <dbReference type="SAM" id="Phobius"/>
    </source>
</evidence>
<organism evidence="3 4">
    <name type="scientific">Leifsonia kafniensis</name>
    <dbReference type="NCBI Taxonomy" id="475957"/>
    <lineage>
        <taxon>Bacteria</taxon>
        <taxon>Bacillati</taxon>
        <taxon>Actinomycetota</taxon>
        <taxon>Actinomycetes</taxon>
        <taxon>Micrococcales</taxon>
        <taxon>Microbacteriaceae</taxon>
        <taxon>Leifsonia</taxon>
    </lineage>
</organism>
<feature type="transmembrane region" description="Helical" evidence="2">
    <location>
        <begin position="159"/>
        <end position="184"/>
    </location>
</feature>
<protein>
    <submittedName>
        <fullName evidence="3">DUF3159 domain-containing protein</fullName>
    </submittedName>
</protein>
<keyword evidence="2" id="KW-1133">Transmembrane helix</keyword>
<proteinExistence type="predicted"/>
<feature type="region of interest" description="Disordered" evidence="1">
    <location>
        <begin position="1"/>
        <end position="42"/>
    </location>
</feature>
<keyword evidence="2" id="KW-0812">Transmembrane</keyword>
<feature type="compositionally biased region" description="Low complexity" evidence="1">
    <location>
        <begin position="29"/>
        <end position="40"/>
    </location>
</feature>
<evidence type="ECO:0000313" key="3">
    <source>
        <dbReference type="EMBL" id="GAA3866072.1"/>
    </source>
</evidence>
<dbReference type="RefSeq" id="WP_345062351.1">
    <property type="nucleotide sequence ID" value="NZ_BAABCN010000002.1"/>
</dbReference>